<name>A0ABY2BVL9_9ACTN</name>
<keyword evidence="2" id="KW-1185">Reference proteome</keyword>
<accession>A0ABY2BVL9</accession>
<reference evidence="1 2" key="1">
    <citation type="journal article" date="2015" name="Stand. Genomic Sci.">
        <title>Genomic Encyclopedia of Bacterial and Archaeal Type Strains, Phase III: the genomes of soil and plant-associated and newly described type strains.</title>
        <authorList>
            <person name="Whitman W.B."/>
            <person name="Woyke T."/>
            <person name="Klenk H.P."/>
            <person name="Zhou Y."/>
            <person name="Lilburn T.G."/>
            <person name="Beck B.J."/>
            <person name="De Vos P."/>
            <person name="Vandamme P."/>
            <person name="Eisen J.A."/>
            <person name="Garrity G."/>
            <person name="Hugenholtz P."/>
            <person name="Kyrpides N.C."/>
        </authorList>
    </citation>
    <scope>NUCLEOTIDE SEQUENCE [LARGE SCALE GENOMIC DNA]</scope>
    <source>
        <strain evidence="1 2">VKM Ac-2538</strain>
    </source>
</reference>
<proteinExistence type="predicted"/>
<dbReference type="EMBL" id="SLWM01000001">
    <property type="protein sequence ID" value="TCO32021.1"/>
    <property type="molecule type" value="Genomic_DNA"/>
</dbReference>
<gene>
    <name evidence="1" type="ORF">EV644_101664</name>
</gene>
<dbReference type="Proteomes" id="UP000295818">
    <property type="component" value="Unassembled WGS sequence"/>
</dbReference>
<sequence length="56" mass="5810">MTPIRAIASAFDEIGGGRTAGLHAVNALIIMALVGRILRQARELAGSPPSLHPSSF</sequence>
<evidence type="ECO:0000313" key="1">
    <source>
        <dbReference type="EMBL" id="TCO32021.1"/>
    </source>
</evidence>
<organism evidence="1 2">
    <name type="scientific">Kribbella orskensis</name>
    <dbReference type="NCBI Taxonomy" id="2512216"/>
    <lineage>
        <taxon>Bacteria</taxon>
        <taxon>Bacillati</taxon>
        <taxon>Actinomycetota</taxon>
        <taxon>Actinomycetes</taxon>
        <taxon>Propionibacteriales</taxon>
        <taxon>Kribbellaceae</taxon>
        <taxon>Kribbella</taxon>
    </lineage>
</organism>
<protein>
    <submittedName>
        <fullName evidence="1">Uncharacterized protein</fullName>
    </submittedName>
</protein>
<evidence type="ECO:0000313" key="2">
    <source>
        <dbReference type="Proteomes" id="UP000295818"/>
    </source>
</evidence>
<comment type="caution">
    <text evidence="1">The sequence shown here is derived from an EMBL/GenBank/DDBJ whole genome shotgun (WGS) entry which is preliminary data.</text>
</comment>
<dbReference type="RefSeq" id="WP_158292730.1">
    <property type="nucleotide sequence ID" value="NZ_SLWM01000001.1"/>
</dbReference>